<organism evidence="1 2">
    <name type="scientific">Chitinophaga terrae</name>
    <name type="common">ex Kim and Jung 2007</name>
    <dbReference type="NCBI Taxonomy" id="408074"/>
    <lineage>
        <taxon>Bacteria</taxon>
        <taxon>Pseudomonadati</taxon>
        <taxon>Bacteroidota</taxon>
        <taxon>Chitinophagia</taxon>
        <taxon>Chitinophagales</taxon>
        <taxon>Chitinophagaceae</taxon>
        <taxon>Chitinophaga</taxon>
    </lineage>
</organism>
<accession>A0A1H4F3L8</accession>
<evidence type="ECO:0000313" key="2">
    <source>
        <dbReference type="Proteomes" id="UP000199656"/>
    </source>
</evidence>
<dbReference type="EMBL" id="FNRL01000022">
    <property type="protein sequence ID" value="SEA91873.1"/>
    <property type="molecule type" value="Genomic_DNA"/>
</dbReference>
<gene>
    <name evidence="1" type="ORF">SAMN05660909_04140</name>
</gene>
<dbReference type="Proteomes" id="UP000199656">
    <property type="component" value="Unassembled WGS sequence"/>
</dbReference>
<dbReference type="RefSeq" id="WP_089763780.1">
    <property type="nucleotide sequence ID" value="NZ_BKAT01000036.1"/>
</dbReference>
<sequence>MILESDIRIGNYVSYFDYNMEETAFTVEGILDGYVYNSGLPLSKLSLEKTNPVILDLFLLRKFGFIKGEKEYGEDENVYSLKYNRLHSVHIRYENEVFQPMADAPGGLVPFGRPIVHVHQLQNLFHAITRDELTLYE</sequence>
<evidence type="ECO:0000313" key="1">
    <source>
        <dbReference type="EMBL" id="SEA91873.1"/>
    </source>
</evidence>
<reference evidence="2" key="1">
    <citation type="submission" date="2016-10" db="EMBL/GenBank/DDBJ databases">
        <authorList>
            <person name="Varghese N."/>
            <person name="Submissions S."/>
        </authorList>
    </citation>
    <scope>NUCLEOTIDE SEQUENCE [LARGE SCALE GENOMIC DNA]</scope>
    <source>
        <strain evidence="2">DSM 23920</strain>
    </source>
</reference>
<proteinExistence type="predicted"/>
<keyword evidence="2" id="KW-1185">Reference proteome</keyword>
<dbReference type="OrthoDB" id="956134at2"/>
<dbReference type="AlphaFoldDB" id="A0A1H4F3L8"/>
<protein>
    <submittedName>
        <fullName evidence="1">Uncharacterized protein</fullName>
    </submittedName>
</protein>
<name>A0A1H4F3L8_9BACT</name>